<evidence type="ECO:0000313" key="1">
    <source>
        <dbReference type="EMBL" id="BBM82790.1"/>
    </source>
</evidence>
<evidence type="ECO:0000313" key="2">
    <source>
        <dbReference type="Proteomes" id="UP000326354"/>
    </source>
</evidence>
<dbReference type="SUPFAM" id="SSF54285">
    <property type="entry name" value="MoaD/ThiS"/>
    <property type="match status" value="1"/>
</dbReference>
<gene>
    <name evidence="1" type="ORF">UABAM_01133</name>
</gene>
<dbReference type="RefSeq" id="WP_151967020.1">
    <property type="nucleotide sequence ID" value="NZ_AP019860.1"/>
</dbReference>
<dbReference type="Gene3D" id="3.10.20.30">
    <property type="match status" value="1"/>
</dbReference>
<dbReference type="InterPro" id="IPR003749">
    <property type="entry name" value="ThiS/MoaD-like"/>
</dbReference>
<sequence length="80" mass="9249">MKDIEVEYYAILREERGCKRESTTTTAQTPRDLYIELQKKHGFSLSIDNVKPAINDDFVDWDHHLQTNDKIVFIPPVTGG</sequence>
<accession>A0A5S9IKL7</accession>
<dbReference type="OrthoDB" id="200013at2"/>
<dbReference type="Pfam" id="PF02597">
    <property type="entry name" value="ThiS"/>
    <property type="match status" value="1"/>
</dbReference>
<organism evidence="1 2">
    <name type="scientific">Uabimicrobium amorphum</name>
    <dbReference type="NCBI Taxonomy" id="2596890"/>
    <lineage>
        <taxon>Bacteria</taxon>
        <taxon>Pseudomonadati</taxon>
        <taxon>Planctomycetota</taxon>
        <taxon>Candidatus Uabimicrobiia</taxon>
        <taxon>Candidatus Uabimicrobiales</taxon>
        <taxon>Candidatus Uabimicrobiaceae</taxon>
        <taxon>Candidatus Uabimicrobium</taxon>
    </lineage>
</organism>
<dbReference type="EMBL" id="AP019860">
    <property type="protein sequence ID" value="BBM82790.1"/>
    <property type="molecule type" value="Genomic_DNA"/>
</dbReference>
<keyword evidence="2" id="KW-1185">Reference proteome</keyword>
<dbReference type="InterPro" id="IPR016155">
    <property type="entry name" value="Mopterin_synth/thiamin_S_b"/>
</dbReference>
<proteinExistence type="predicted"/>
<dbReference type="CDD" id="cd00754">
    <property type="entry name" value="Ubl_MoaD"/>
    <property type="match status" value="1"/>
</dbReference>
<dbReference type="AlphaFoldDB" id="A0A5S9IKL7"/>
<dbReference type="KEGG" id="uam:UABAM_01133"/>
<reference evidence="1 2" key="1">
    <citation type="submission" date="2019-08" db="EMBL/GenBank/DDBJ databases">
        <title>Complete genome sequence of Candidatus Uab amorphum.</title>
        <authorList>
            <person name="Shiratori T."/>
            <person name="Suzuki S."/>
            <person name="Kakizawa Y."/>
            <person name="Ishida K."/>
        </authorList>
    </citation>
    <scope>NUCLEOTIDE SEQUENCE [LARGE SCALE GENOMIC DNA]</scope>
    <source>
        <strain evidence="1 2">SRT547</strain>
    </source>
</reference>
<name>A0A5S9IKL7_UABAM</name>
<protein>
    <submittedName>
        <fullName evidence="1">Molybdopterin synthase sulfur carrier subunit</fullName>
    </submittedName>
</protein>
<dbReference type="InterPro" id="IPR012675">
    <property type="entry name" value="Beta-grasp_dom_sf"/>
</dbReference>
<dbReference type="Proteomes" id="UP000326354">
    <property type="component" value="Chromosome"/>
</dbReference>